<keyword evidence="2" id="KW-1185">Reference proteome</keyword>
<gene>
    <name evidence="1" type="ORF">BGZ95_010477</name>
</gene>
<accession>A0AAD4DBA9</accession>
<dbReference type="EMBL" id="JAAAIL010000702">
    <property type="protein sequence ID" value="KAG0273735.1"/>
    <property type="molecule type" value="Genomic_DNA"/>
</dbReference>
<sequence>MEIKSSLSSQQTNHLLCSAPNLKELYFACTHEVNLGGWLEAGAIVQSDWICNNLEVLACKISEIPRPDITREIYFLEPDRHLHPGSPQRSMELQRQVYSKLAKLTKLRELRLGFVLDSTHPSYALEDEEIFRQYDCLAMTLESGLDLLKNLQNLQVVDLSNMEVYIDGESERSFSWGGRVDWNRTFWDCCQSGYALKTNGHHVQSLELYFDSDSHMYYDYDQANDFFEFSPTFFPRLTSVTLCGMRNRGDLVVDIINKGSEAGWKELKFSMFDDRNRDRSVVDGDGMVKAILRQAPTLEVLNLDGGAYFKSKEINKLLCSAPRLVELQLLGNTRTLSDEEPCLDANDVVQSEWVCTNLEIFGCAIRGIPRHDITRRINDEPASNYTCPGSYQDGVELQRGVYSQLSRLIKLKELYLGSPLEEYEDFRSPELELDDDVPRRDCPSRQFDCLAMTLDSGLDQLKDLKDLHWIDMKDMEVYIDKPKEQKWVGKNWPRVTRIFLS</sequence>
<reference evidence="1" key="1">
    <citation type="journal article" date="2020" name="Fungal Divers.">
        <title>Resolving the Mortierellaceae phylogeny through synthesis of multi-gene phylogenetics and phylogenomics.</title>
        <authorList>
            <person name="Vandepol N."/>
            <person name="Liber J."/>
            <person name="Desiro A."/>
            <person name="Na H."/>
            <person name="Kennedy M."/>
            <person name="Barry K."/>
            <person name="Grigoriev I.V."/>
            <person name="Miller A.N."/>
            <person name="O'Donnell K."/>
            <person name="Stajich J.E."/>
            <person name="Bonito G."/>
        </authorList>
    </citation>
    <scope>NUCLEOTIDE SEQUENCE</scope>
    <source>
        <strain evidence="1">NRRL 28262</strain>
    </source>
</reference>
<name>A0AAD4DBA9_9FUNG</name>
<evidence type="ECO:0000313" key="2">
    <source>
        <dbReference type="Proteomes" id="UP001194580"/>
    </source>
</evidence>
<dbReference type="Proteomes" id="UP001194580">
    <property type="component" value="Unassembled WGS sequence"/>
</dbReference>
<dbReference type="AlphaFoldDB" id="A0AAD4DBA9"/>
<evidence type="ECO:0000313" key="1">
    <source>
        <dbReference type="EMBL" id="KAG0273735.1"/>
    </source>
</evidence>
<organism evidence="1 2">
    <name type="scientific">Linnemannia exigua</name>
    <dbReference type="NCBI Taxonomy" id="604196"/>
    <lineage>
        <taxon>Eukaryota</taxon>
        <taxon>Fungi</taxon>
        <taxon>Fungi incertae sedis</taxon>
        <taxon>Mucoromycota</taxon>
        <taxon>Mortierellomycotina</taxon>
        <taxon>Mortierellomycetes</taxon>
        <taxon>Mortierellales</taxon>
        <taxon>Mortierellaceae</taxon>
        <taxon>Linnemannia</taxon>
    </lineage>
</organism>
<protein>
    <submittedName>
        <fullName evidence="1">Uncharacterized protein</fullName>
    </submittedName>
</protein>
<dbReference type="Gene3D" id="3.80.10.10">
    <property type="entry name" value="Ribonuclease Inhibitor"/>
    <property type="match status" value="1"/>
</dbReference>
<dbReference type="SUPFAM" id="SSF52058">
    <property type="entry name" value="L domain-like"/>
    <property type="match status" value="1"/>
</dbReference>
<comment type="caution">
    <text evidence="1">The sequence shown here is derived from an EMBL/GenBank/DDBJ whole genome shotgun (WGS) entry which is preliminary data.</text>
</comment>
<proteinExistence type="predicted"/>
<dbReference type="InterPro" id="IPR032675">
    <property type="entry name" value="LRR_dom_sf"/>
</dbReference>